<dbReference type="Proteomes" id="UP001177670">
    <property type="component" value="Unassembled WGS sequence"/>
</dbReference>
<dbReference type="AlphaFoldDB" id="A0AA40KRL8"/>
<sequence length="164" mass="17721">MVVRSSSSLASLMTSLSAPFVNRRGVHARIPAMPASRDGIKSNTYESESSSTFDSTSFECLYRILERSHPCQGTPHRRPHATSSVLFAPVTCTRTDNTIDSVACTELSQSLPLAGVQGGLEIGLQLGVGREMVGRWSLMEDDRVGVVSKECKVITGTSIRDDES</sequence>
<comment type="caution">
    <text evidence="1">The sequence shown here is derived from an EMBL/GenBank/DDBJ whole genome shotgun (WGS) entry which is preliminary data.</text>
</comment>
<gene>
    <name evidence="1" type="ORF">K0M31_018335</name>
</gene>
<accession>A0AA40KRL8</accession>
<evidence type="ECO:0000313" key="1">
    <source>
        <dbReference type="EMBL" id="KAK1130195.1"/>
    </source>
</evidence>
<organism evidence="1 2">
    <name type="scientific">Melipona bicolor</name>
    <dbReference type="NCBI Taxonomy" id="60889"/>
    <lineage>
        <taxon>Eukaryota</taxon>
        <taxon>Metazoa</taxon>
        <taxon>Ecdysozoa</taxon>
        <taxon>Arthropoda</taxon>
        <taxon>Hexapoda</taxon>
        <taxon>Insecta</taxon>
        <taxon>Pterygota</taxon>
        <taxon>Neoptera</taxon>
        <taxon>Endopterygota</taxon>
        <taxon>Hymenoptera</taxon>
        <taxon>Apocrita</taxon>
        <taxon>Aculeata</taxon>
        <taxon>Apoidea</taxon>
        <taxon>Anthophila</taxon>
        <taxon>Apidae</taxon>
        <taxon>Melipona</taxon>
    </lineage>
</organism>
<protein>
    <submittedName>
        <fullName evidence="1">Uncharacterized protein</fullName>
    </submittedName>
</protein>
<keyword evidence="2" id="KW-1185">Reference proteome</keyword>
<name>A0AA40KRL8_9HYME</name>
<dbReference type="EMBL" id="JAHYIQ010000007">
    <property type="protein sequence ID" value="KAK1130195.1"/>
    <property type="molecule type" value="Genomic_DNA"/>
</dbReference>
<proteinExistence type="predicted"/>
<reference evidence="1" key="1">
    <citation type="submission" date="2021-10" db="EMBL/GenBank/DDBJ databases">
        <title>Melipona bicolor Genome sequencing and assembly.</title>
        <authorList>
            <person name="Araujo N.S."/>
            <person name="Arias M.C."/>
        </authorList>
    </citation>
    <scope>NUCLEOTIDE SEQUENCE</scope>
    <source>
        <strain evidence="1">USP_2M_L1-L4_2017</strain>
        <tissue evidence="1">Whole body</tissue>
    </source>
</reference>
<evidence type="ECO:0000313" key="2">
    <source>
        <dbReference type="Proteomes" id="UP001177670"/>
    </source>
</evidence>